<gene>
    <name evidence="2" type="ORF">MCOL2_00915</name>
</gene>
<comment type="caution">
    <text evidence="2">The sequence shown here is derived from an EMBL/GenBank/DDBJ whole genome shotgun (WGS) entry which is preliminary data.</text>
</comment>
<accession>W7DWW4</accession>
<evidence type="ECO:0000313" key="2">
    <source>
        <dbReference type="EMBL" id="EUJ64731.1"/>
    </source>
</evidence>
<protein>
    <submittedName>
        <fullName evidence="2">Phage portal protein</fullName>
    </submittedName>
</protein>
<reference evidence="2 3" key="1">
    <citation type="submission" date="2012-12" db="EMBL/GenBank/DDBJ databases">
        <title>Novel taxa of Listeriaceae from agricultural environments in the United States.</title>
        <authorList>
            <person name="den Bakker H.C."/>
            <person name="Allred A."/>
            <person name="Warchocki S."/>
            <person name="Wright E.M."/>
            <person name="Burrell A."/>
            <person name="Nightingale K.K."/>
            <person name="Kephart D."/>
            <person name="Wiedmann M."/>
        </authorList>
    </citation>
    <scope>NUCLEOTIDE SEQUENCE [LARGE SCALE GENOMIC DNA]</scope>
    <source>
        <strain evidence="2 3">FSL S10-1203</strain>
    </source>
</reference>
<evidence type="ECO:0000256" key="1">
    <source>
        <dbReference type="SAM" id="MobiDB-lite"/>
    </source>
</evidence>
<proteinExistence type="predicted"/>
<evidence type="ECO:0000313" key="3">
    <source>
        <dbReference type="Proteomes" id="UP000019241"/>
    </source>
</evidence>
<dbReference type="InterPro" id="IPR021145">
    <property type="entry name" value="Portal_protein_SPP1_Gp6-like"/>
</dbReference>
<dbReference type="AlphaFoldDB" id="W7DWW4"/>
<dbReference type="EMBL" id="AODM01000005">
    <property type="protein sequence ID" value="EUJ64731.1"/>
    <property type="molecule type" value="Genomic_DNA"/>
</dbReference>
<name>W7DWW4_9LIST</name>
<feature type="region of interest" description="Disordered" evidence="1">
    <location>
        <begin position="66"/>
        <end position="97"/>
    </location>
</feature>
<sequence length="97" mass="10986">MVLQTDPAITDKKAWMDIEQKYTYSEPRDPKEEADTARALAGVTSKETQLSVLSVVPDVNQELKRLEKEEESVAEKSVPLDEFNRPEGQKEGIIHDD</sequence>
<dbReference type="Proteomes" id="UP000019241">
    <property type="component" value="Unassembled WGS sequence"/>
</dbReference>
<dbReference type="Pfam" id="PF05133">
    <property type="entry name" value="SPP1_portal"/>
    <property type="match status" value="1"/>
</dbReference>
<dbReference type="RefSeq" id="WP_052006666.1">
    <property type="nucleotide sequence ID" value="NZ_AODM01000005.1"/>
</dbReference>
<organism evidence="2 3">
    <name type="scientific">Listeria fleischmannii FSL S10-1203</name>
    <dbReference type="NCBI Taxonomy" id="1265822"/>
    <lineage>
        <taxon>Bacteria</taxon>
        <taxon>Bacillati</taxon>
        <taxon>Bacillota</taxon>
        <taxon>Bacilli</taxon>
        <taxon>Bacillales</taxon>
        <taxon>Listeriaceae</taxon>
        <taxon>Listeria</taxon>
    </lineage>
</organism>
<dbReference type="PATRIC" id="fig|1265822.4.peg.188"/>